<dbReference type="Proteomes" id="UP000594778">
    <property type="component" value="Chromosome"/>
</dbReference>
<reference evidence="1 2" key="1">
    <citation type="submission" date="2020-12" db="EMBL/GenBank/DDBJ databases">
        <title>FDA dAtabase for Regulatory Grade micrObial Sequences (FDA-ARGOS): Supporting development and validation of Infectious Disease Dx tests.</title>
        <authorList>
            <person name="Sproer C."/>
            <person name="Gronow S."/>
            <person name="Severitt S."/>
            <person name="Schroder I."/>
            <person name="Tallon L."/>
            <person name="Sadzewicz L."/>
            <person name="Zhao X."/>
            <person name="Boylan J."/>
            <person name="Ott S."/>
            <person name="Bowen H."/>
            <person name="Vavikolanu K."/>
            <person name="Mehta A."/>
            <person name="Aluvathingal J."/>
            <person name="Nadendla S."/>
            <person name="Lowell S."/>
            <person name="Myers T."/>
            <person name="Yan Y."/>
            <person name="Sichtig H."/>
        </authorList>
    </citation>
    <scope>NUCLEOTIDE SEQUENCE [LARGE SCALE GENOMIC DNA]</scope>
    <source>
        <strain evidence="1 2">FDAARGOS_909</strain>
    </source>
</reference>
<protein>
    <submittedName>
        <fullName evidence="1">Uncharacterized protein</fullName>
    </submittedName>
</protein>
<dbReference type="RefSeq" id="WP_183019112.1">
    <property type="nucleotide sequence ID" value="NZ_CP065668.1"/>
</dbReference>
<sequence length="131" mass="14430">MSDDGISAPARQACAGSPPQPAFNAEDLASDALCHMEAALAVLEVHAQRCQYPDVHAALDLLRSYYDTAYGHMDSEPLPDMESVVLPRMSSDLDRVVGILQRVNGDDRDDLMLHAVNHLLRAARRHIQRQA</sequence>
<dbReference type="EMBL" id="CP065668">
    <property type="protein sequence ID" value="QPS11136.1"/>
    <property type="molecule type" value="Genomic_DNA"/>
</dbReference>
<proteinExistence type="predicted"/>
<dbReference type="AlphaFoldDB" id="A0A7T2S8Z5"/>
<gene>
    <name evidence="1" type="ORF">I6G66_14540</name>
</gene>
<evidence type="ECO:0000313" key="1">
    <source>
        <dbReference type="EMBL" id="QPS11136.1"/>
    </source>
</evidence>
<accession>A0A7T2S8Z5</accession>
<evidence type="ECO:0000313" key="2">
    <source>
        <dbReference type="Proteomes" id="UP000594778"/>
    </source>
</evidence>
<name>A0A7T2S8Z5_DELAC</name>
<organism evidence="1 2">
    <name type="scientific">Delftia acidovorans</name>
    <name type="common">Pseudomonas acidovorans</name>
    <name type="synonym">Comamonas acidovorans</name>
    <dbReference type="NCBI Taxonomy" id="80866"/>
    <lineage>
        <taxon>Bacteria</taxon>
        <taxon>Pseudomonadati</taxon>
        <taxon>Pseudomonadota</taxon>
        <taxon>Betaproteobacteria</taxon>
        <taxon>Burkholderiales</taxon>
        <taxon>Comamonadaceae</taxon>
        <taxon>Delftia</taxon>
    </lineage>
</organism>